<dbReference type="Pfam" id="PF00672">
    <property type="entry name" value="HAMP"/>
    <property type="match status" value="1"/>
</dbReference>
<evidence type="ECO:0000256" key="2">
    <source>
        <dbReference type="ARBA" id="ARBA00004236"/>
    </source>
</evidence>
<dbReference type="SUPFAM" id="SSF55874">
    <property type="entry name" value="ATPase domain of HSP90 chaperone/DNA topoisomerase II/histidine kinase"/>
    <property type="match status" value="1"/>
</dbReference>
<dbReference type="Pfam" id="PF02518">
    <property type="entry name" value="HATPase_c"/>
    <property type="match status" value="1"/>
</dbReference>
<evidence type="ECO:0000313" key="12">
    <source>
        <dbReference type="EMBL" id="GIM74192.1"/>
    </source>
</evidence>
<evidence type="ECO:0000259" key="10">
    <source>
        <dbReference type="PROSITE" id="PS50109"/>
    </source>
</evidence>
<dbReference type="InterPro" id="IPR003661">
    <property type="entry name" value="HisK_dim/P_dom"/>
</dbReference>
<evidence type="ECO:0000256" key="8">
    <source>
        <dbReference type="ARBA" id="ARBA00022989"/>
    </source>
</evidence>
<dbReference type="Proteomes" id="UP000680865">
    <property type="component" value="Unassembled WGS sequence"/>
</dbReference>
<dbReference type="EC" id="2.7.13.3" evidence="3"/>
<dbReference type="CDD" id="cd00082">
    <property type="entry name" value="HisKA"/>
    <property type="match status" value="1"/>
</dbReference>
<dbReference type="SMART" id="SM00388">
    <property type="entry name" value="HisKA"/>
    <property type="match status" value="1"/>
</dbReference>
<evidence type="ECO:0000256" key="5">
    <source>
        <dbReference type="ARBA" id="ARBA00022679"/>
    </source>
</evidence>
<dbReference type="RefSeq" id="WP_212998655.1">
    <property type="nucleotide sequence ID" value="NZ_BAAATW010000010.1"/>
</dbReference>
<organism evidence="12 13">
    <name type="scientific">Winogradskya consettensis</name>
    <dbReference type="NCBI Taxonomy" id="113560"/>
    <lineage>
        <taxon>Bacteria</taxon>
        <taxon>Bacillati</taxon>
        <taxon>Actinomycetota</taxon>
        <taxon>Actinomycetes</taxon>
        <taxon>Micromonosporales</taxon>
        <taxon>Micromonosporaceae</taxon>
        <taxon>Winogradskya</taxon>
    </lineage>
</organism>
<dbReference type="GO" id="GO:0005886">
    <property type="term" value="C:plasma membrane"/>
    <property type="evidence" value="ECO:0007669"/>
    <property type="project" value="UniProtKB-SubCell"/>
</dbReference>
<evidence type="ECO:0000256" key="4">
    <source>
        <dbReference type="ARBA" id="ARBA00022553"/>
    </source>
</evidence>
<dbReference type="PANTHER" id="PTHR43711">
    <property type="entry name" value="TWO-COMPONENT HISTIDINE KINASE"/>
    <property type="match status" value="1"/>
</dbReference>
<dbReference type="SUPFAM" id="SSF47384">
    <property type="entry name" value="Homodimeric domain of signal transducing histidine kinase"/>
    <property type="match status" value="1"/>
</dbReference>
<dbReference type="FunFam" id="3.30.565.10:FF:000006">
    <property type="entry name" value="Sensor histidine kinase WalK"/>
    <property type="match status" value="1"/>
</dbReference>
<sequence>MYAPRVPMHRSLTVRLLVASLAIAAVAVLATSWIASQLTSRTIEQQLGQSLSDDKSVYDELLGYAATHPDWSGVQPVITARATALKRRITLMTQDRRVIADSMAGPSPASARPSATIDPLAVDLALSGRTDRIDPRLVGPFRLTPAEQRQIRADLARSLDCLRRFGGDGQVVTGPYGRAKVVVTRLGKQEYPCELVPAATRTEQRPLTALRELVAACAGETDLDRVWLTPDLVLDIVDPVTEQPSADRTARASGCLDQARRTQLEPYAAPAALLFVTDPADPTAQPVFPLSQDNLLRTGTATAGVLLFVGLLTVTVGRRLTRPLRALTEAAHRPDDHPRVPVARRDEIGHLAAALNELAERRERSEHLRQAMVSDVAHELRNPLTNIRTWLEAVRDGLATVDEPLLTLLHDETAQLQHIVDDLRDLAAADAGTLRIHPEPTFVNDALEQVVEAHRGAAPVPLVLESEGDPEAIVDPVRLRQLVGNLVSNAVRHTPAGGSVSVRSRVTDGRLIIEVADTGTGIAPDDLPKVFDRFWRADESRSRSTGGSGLGLPIARQIAEAHGGTITVESVPGVGTTFTVSLKMS</sequence>
<dbReference type="InterPro" id="IPR003594">
    <property type="entry name" value="HATPase_dom"/>
</dbReference>
<comment type="catalytic activity">
    <reaction evidence="1">
        <text>ATP + protein L-histidine = ADP + protein N-phospho-L-histidine.</text>
        <dbReference type="EC" id="2.7.13.3"/>
    </reaction>
</comment>
<proteinExistence type="predicted"/>
<accession>A0A919SMK1</accession>
<protein>
    <recommendedName>
        <fullName evidence="3">histidine kinase</fullName>
        <ecNumber evidence="3">2.7.13.3</ecNumber>
    </recommendedName>
</protein>
<dbReference type="InterPro" id="IPR036890">
    <property type="entry name" value="HATPase_C_sf"/>
</dbReference>
<dbReference type="InterPro" id="IPR004358">
    <property type="entry name" value="Sig_transdc_His_kin-like_C"/>
</dbReference>
<dbReference type="Gene3D" id="6.10.340.10">
    <property type="match status" value="1"/>
</dbReference>
<keyword evidence="4" id="KW-0597">Phosphoprotein</keyword>
<feature type="domain" description="Histidine kinase" evidence="10">
    <location>
        <begin position="375"/>
        <end position="585"/>
    </location>
</feature>
<feature type="domain" description="HAMP" evidence="11">
    <location>
        <begin position="318"/>
        <end position="367"/>
    </location>
</feature>
<keyword evidence="13" id="KW-1185">Reference proteome</keyword>
<dbReference type="InterPro" id="IPR003660">
    <property type="entry name" value="HAMP_dom"/>
</dbReference>
<name>A0A919SMK1_9ACTN</name>
<keyword evidence="6" id="KW-0812">Transmembrane</keyword>
<evidence type="ECO:0000313" key="13">
    <source>
        <dbReference type="Proteomes" id="UP000680865"/>
    </source>
</evidence>
<dbReference type="PROSITE" id="PS50109">
    <property type="entry name" value="HIS_KIN"/>
    <property type="match status" value="1"/>
</dbReference>
<comment type="subcellular location">
    <subcellularLocation>
        <location evidence="2">Cell membrane</location>
    </subcellularLocation>
</comment>
<evidence type="ECO:0000259" key="11">
    <source>
        <dbReference type="PROSITE" id="PS50885"/>
    </source>
</evidence>
<dbReference type="InterPro" id="IPR005467">
    <property type="entry name" value="His_kinase_dom"/>
</dbReference>
<evidence type="ECO:0000256" key="6">
    <source>
        <dbReference type="ARBA" id="ARBA00022692"/>
    </source>
</evidence>
<dbReference type="InterPro" id="IPR036097">
    <property type="entry name" value="HisK_dim/P_sf"/>
</dbReference>
<reference evidence="12" key="1">
    <citation type="submission" date="2021-03" db="EMBL/GenBank/DDBJ databases">
        <title>Whole genome shotgun sequence of Actinoplanes consettensis NBRC 14913.</title>
        <authorList>
            <person name="Komaki H."/>
            <person name="Tamura T."/>
        </authorList>
    </citation>
    <scope>NUCLEOTIDE SEQUENCE</scope>
    <source>
        <strain evidence="12">NBRC 14913</strain>
    </source>
</reference>
<keyword evidence="9" id="KW-0902">Two-component regulatory system</keyword>
<dbReference type="Pfam" id="PF00512">
    <property type="entry name" value="HisKA"/>
    <property type="match status" value="1"/>
</dbReference>
<dbReference type="PRINTS" id="PR00344">
    <property type="entry name" value="BCTRLSENSOR"/>
</dbReference>
<dbReference type="Gene3D" id="3.30.565.10">
    <property type="entry name" value="Histidine kinase-like ATPase, C-terminal domain"/>
    <property type="match status" value="1"/>
</dbReference>
<dbReference type="CDD" id="cd06225">
    <property type="entry name" value="HAMP"/>
    <property type="match status" value="1"/>
</dbReference>
<keyword evidence="5" id="KW-0808">Transferase</keyword>
<keyword evidence="8" id="KW-1133">Transmembrane helix</keyword>
<dbReference type="SMART" id="SM00387">
    <property type="entry name" value="HATPase_c"/>
    <property type="match status" value="1"/>
</dbReference>
<dbReference type="AlphaFoldDB" id="A0A919SMK1"/>
<evidence type="ECO:0000256" key="9">
    <source>
        <dbReference type="ARBA" id="ARBA00023012"/>
    </source>
</evidence>
<dbReference type="EMBL" id="BOQP01000019">
    <property type="protein sequence ID" value="GIM74192.1"/>
    <property type="molecule type" value="Genomic_DNA"/>
</dbReference>
<dbReference type="PROSITE" id="PS50885">
    <property type="entry name" value="HAMP"/>
    <property type="match status" value="1"/>
</dbReference>
<dbReference type="Gene3D" id="1.10.287.130">
    <property type="match status" value="1"/>
</dbReference>
<dbReference type="PANTHER" id="PTHR43711:SF1">
    <property type="entry name" value="HISTIDINE KINASE 1"/>
    <property type="match status" value="1"/>
</dbReference>
<dbReference type="GO" id="GO:0000155">
    <property type="term" value="F:phosphorelay sensor kinase activity"/>
    <property type="evidence" value="ECO:0007669"/>
    <property type="project" value="InterPro"/>
</dbReference>
<dbReference type="SMART" id="SM00304">
    <property type="entry name" value="HAMP"/>
    <property type="match status" value="1"/>
</dbReference>
<dbReference type="CDD" id="cd00075">
    <property type="entry name" value="HATPase"/>
    <property type="match status" value="1"/>
</dbReference>
<gene>
    <name evidence="12" type="ORF">Aco04nite_39060</name>
</gene>
<evidence type="ECO:0000256" key="3">
    <source>
        <dbReference type="ARBA" id="ARBA00012438"/>
    </source>
</evidence>
<comment type="caution">
    <text evidence="12">The sequence shown here is derived from an EMBL/GenBank/DDBJ whole genome shotgun (WGS) entry which is preliminary data.</text>
</comment>
<dbReference type="InterPro" id="IPR050736">
    <property type="entry name" value="Sensor_HK_Regulatory"/>
</dbReference>
<evidence type="ECO:0000256" key="7">
    <source>
        <dbReference type="ARBA" id="ARBA00022777"/>
    </source>
</evidence>
<keyword evidence="7 12" id="KW-0418">Kinase</keyword>
<dbReference type="SUPFAM" id="SSF158472">
    <property type="entry name" value="HAMP domain-like"/>
    <property type="match status" value="1"/>
</dbReference>
<evidence type="ECO:0000256" key="1">
    <source>
        <dbReference type="ARBA" id="ARBA00000085"/>
    </source>
</evidence>
<keyword evidence="8" id="KW-0472">Membrane</keyword>